<dbReference type="AlphaFoldDB" id="A0A4R5X196"/>
<feature type="region of interest" description="Disordered" evidence="1">
    <location>
        <begin position="38"/>
        <end position="66"/>
    </location>
</feature>
<proteinExistence type="predicted"/>
<accession>A0A4R5X196</accession>
<gene>
    <name evidence="2" type="ORF">QXL92_24425</name>
</gene>
<dbReference type="RefSeq" id="WP_065046022.1">
    <property type="nucleotide sequence ID" value="NZ_JAUFSA010000001.1"/>
</dbReference>
<reference evidence="2" key="1">
    <citation type="submission" date="2023-06" db="EMBL/GenBank/DDBJ databases">
        <title>Identification of two novel mycobacterium reveal diversities and complexities of Mycobacterium gordonae clade.</title>
        <authorList>
            <person name="Matsumoto Y."/>
            <person name="Nakamura S."/>
            <person name="Motooka D."/>
            <person name="Fukushima K."/>
        </authorList>
    </citation>
    <scope>NUCLEOTIDE SEQUENCE</scope>
    <source>
        <strain evidence="2">TY812</strain>
    </source>
</reference>
<dbReference type="EMBL" id="JAUFSA010000001">
    <property type="protein sequence ID" value="MDP7737897.1"/>
    <property type="molecule type" value="Genomic_DNA"/>
</dbReference>
<evidence type="ECO:0000313" key="3">
    <source>
        <dbReference type="Proteomes" id="UP001229081"/>
    </source>
</evidence>
<evidence type="ECO:0000313" key="2">
    <source>
        <dbReference type="EMBL" id="MDP7737897.1"/>
    </source>
</evidence>
<comment type="caution">
    <text evidence="2">The sequence shown here is derived from an EMBL/GenBank/DDBJ whole genome shotgun (WGS) entry which is preliminary data.</text>
</comment>
<sequence>MDKNLYGVSAQVIAPGVLVFSHIFAELMQGYADPVDTPSETFARMPPRESDSAQPKTRCGRDGHTG</sequence>
<evidence type="ECO:0000256" key="1">
    <source>
        <dbReference type="SAM" id="MobiDB-lite"/>
    </source>
</evidence>
<protein>
    <submittedName>
        <fullName evidence="2">Uncharacterized protein</fullName>
    </submittedName>
</protein>
<name>A0A4R5X196_9MYCO</name>
<organism evidence="2 3">
    <name type="scientific">Mycobacterium paragordonae</name>
    <dbReference type="NCBI Taxonomy" id="1389713"/>
    <lineage>
        <taxon>Bacteria</taxon>
        <taxon>Bacillati</taxon>
        <taxon>Actinomycetota</taxon>
        <taxon>Actinomycetes</taxon>
        <taxon>Mycobacteriales</taxon>
        <taxon>Mycobacteriaceae</taxon>
        <taxon>Mycobacterium</taxon>
    </lineage>
</organism>
<dbReference type="Proteomes" id="UP001229081">
    <property type="component" value="Unassembled WGS sequence"/>
</dbReference>